<evidence type="ECO:0008006" key="3">
    <source>
        <dbReference type="Google" id="ProtNLM"/>
    </source>
</evidence>
<reference evidence="1 2" key="1">
    <citation type="submission" date="2019-01" db="EMBL/GenBank/DDBJ databases">
        <title>Sinorhodobacter populi sp. nov. isolated from the symptomatic bark tissue of Populus euramericana canker.</title>
        <authorList>
            <person name="Xu G."/>
        </authorList>
    </citation>
    <scope>NUCLEOTIDE SEQUENCE [LARGE SCALE GENOMIC DNA]</scope>
    <source>
        <strain evidence="1 2">CCTCC AB2012026</strain>
    </source>
</reference>
<evidence type="ECO:0000313" key="1">
    <source>
        <dbReference type="EMBL" id="RWR50593.1"/>
    </source>
</evidence>
<dbReference type="Gene3D" id="3.90.1690.10">
    <property type="entry name" value="phage-related protein like domain"/>
    <property type="match status" value="1"/>
</dbReference>
<proteinExistence type="predicted"/>
<comment type="caution">
    <text evidence="1">The sequence shown here is derived from an EMBL/GenBank/DDBJ whole genome shotgun (WGS) entry which is preliminary data.</text>
</comment>
<dbReference type="RefSeq" id="WP_128148151.1">
    <property type="nucleotide sequence ID" value="NZ_SAVB01000006.1"/>
</dbReference>
<dbReference type="EMBL" id="SAVB01000006">
    <property type="protein sequence ID" value="RWR50593.1"/>
    <property type="molecule type" value="Genomic_DNA"/>
</dbReference>
<name>A0A443LN52_9RHOB</name>
<dbReference type="AlphaFoldDB" id="A0A443LN52"/>
<dbReference type="Pfam" id="PF03864">
    <property type="entry name" value="Phage_cap_E"/>
    <property type="match status" value="1"/>
</dbReference>
<dbReference type="InterPro" id="IPR053738">
    <property type="entry name" value="Lambda_capsid_assembly"/>
</dbReference>
<keyword evidence="2" id="KW-1185">Reference proteome</keyword>
<sequence>MPVLNTRTARVVDPILTTIAQGYRHNERVGHILFPAVPVPARGGTVIRFGLESFVDYKAIRAPGANTAQIQFGYQGEPFALKQYALDVPVPREFMEDAQTVPGIDLGKRAVNTAMNSLTLSLEIEQAALATDTARYGANNKLALSGADCWNDGASDPIADIEAAKDQVRTTCGVEPNRMVVANVGFKALKQHPKIIERFKYTTAESVTAKMLAGLFDLEELAVGKTTYVTETDATPPVFHEAWDNVAVLAYTPTQDAAMENPSFGYTYTLQGHPFVEKPEWKSEVKSWVYGVTYERVPVMTGIASGFLFTGITGA</sequence>
<evidence type="ECO:0000313" key="2">
    <source>
        <dbReference type="Proteomes" id="UP000286594"/>
    </source>
</evidence>
<dbReference type="OrthoDB" id="5449178at2"/>
<dbReference type="Proteomes" id="UP000286594">
    <property type="component" value="Unassembled WGS sequence"/>
</dbReference>
<accession>A0A443LN52</accession>
<protein>
    <recommendedName>
        <fullName evidence="3">Capsid protein</fullName>
    </recommendedName>
</protein>
<dbReference type="InterPro" id="IPR005564">
    <property type="entry name" value="Major_capsid_GpE"/>
</dbReference>
<organism evidence="1 2">
    <name type="scientific">Paenirhodobacter ferrireducens</name>
    <dbReference type="NCBI Taxonomy" id="1215032"/>
    <lineage>
        <taxon>Bacteria</taxon>
        <taxon>Pseudomonadati</taxon>
        <taxon>Pseudomonadota</taxon>
        <taxon>Alphaproteobacteria</taxon>
        <taxon>Rhodobacterales</taxon>
        <taxon>Rhodobacter group</taxon>
        <taxon>Paenirhodobacter</taxon>
    </lineage>
</organism>
<gene>
    <name evidence="1" type="ORF">EOW65_06455</name>
</gene>